<evidence type="ECO:0000313" key="8">
    <source>
        <dbReference type="Proteomes" id="UP000319976"/>
    </source>
</evidence>
<dbReference type="InterPro" id="IPR047272">
    <property type="entry name" value="S49_SppA_C"/>
</dbReference>
<evidence type="ECO:0000256" key="3">
    <source>
        <dbReference type="ARBA" id="ARBA00022801"/>
    </source>
</evidence>
<gene>
    <name evidence="7" type="primary">sppA_1</name>
    <name evidence="7" type="ORF">V22_09370</name>
</gene>
<evidence type="ECO:0000313" key="7">
    <source>
        <dbReference type="EMBL" id="QDT63712.1"/>
    </source>
</evidence>
<keyword evidence="4" id="KW-0720">Serine protease</keyword>
<feature type="domain" description="Peptidase S49" evidence="6">
    <location>
        <begin position="150"/>
        <end position="304"/>
    </location>
</feature>
<dbReference type="Proteomes" id="UP000319976">
    <property type="component" value="Chromosome"/>
</dbReference>
<dbReference type="InterPro" id="IPR004635">
    <property type="entry name" value="Pept_S49_SppA"/>
</dbReference>
<accession>A0A517T5Q3</accession>
<dbReference type="InterPro" id="IPR029045">
    <property type="entry name" value="ClpP/crotonase-like_dom_sf"/>
</dbReference>
<dbReference type="GO" id="GO:0006508">
    <property type="term" value="P:proteolysis"/>
    <property type="evidence" value="ECO:0007669"/>
    <property type="project" value="UniProtKB-KW"/>
</dbReference>
<protein>
    <submittedName>
        <fullName evidence="7">Signal peptide peptidase SppA</fullName>
        <ecNumber evidence="7">3.4.21.-</ecNumber>
    </submittedName>
</protein>
<dbReference type="Gene3D" id="3.90.226.10">
    <property type="entry name" value="2-enoyl-CoA Hydratase, Chain A, domain 1"/>
    <property type="match status" value="2"/>
</dbReference>
<sequence length="357" mass="39717">MRCTSLLLSLYELTISWTSRERIEHMSWDTPANTPAKKKKKRGGWMGRVLFFLLVFSILVNIAFYAQYQQYFHVGEGPQESFARGDEYASKKIAIIEVSGTIMPPLTEQTIASIKKAKDDDAVEGVILVVDSPGGLVADSHEIYHQLTKLREKKPIYVSMKRLAASGGYYIAMGAGPEGKIFAEPTTWTGSIGVILPRYNMKELGEKIGVSSEPLKTGPLKDALNPFKDLDPQEIEVWETIIDESFQQFVSIIADNREPLDVAAVKEAATGQVYTANQALDIKLIDEIGFEEDVFNAMKDKLKLKKVRGVTYSHAFDWATLLQSKAESPSSAAFQAILESSVPRAYYMMSSLPGIQK</sequence>
<keyword evidence="5" id="KW-1133">Transmembrane helix</keyword>
<keyword evidence="2" id="KW-0645">Protease</keyword>
<evidence type="ECO:0000259" key="6">
    <source>
        <dbReference type="Pfam" id="PF01343"/>
    </source>
</evidence>
<organism evidence="7 8">
    <name type="scientific">Calycomorphotria hydatis</name>
    <dbReference type="NCBI Taxonomy" id="2528027"/>
    <lineage>
        <taxon>Bacteria</taxon>
        <taxon>Pseudomonadati</taxon>
        <taxon>Planctomycetota</taxon>
        <taxon>Planctomycetia</taxon>
        <taxon>Planctomycetales</taxon>
        <taxon>Planctomycetaceae</taxon>
        <taxon>Calycomorphotria</taxon>
    </lineage>
</organism>
<keyword evidence="3 7" id="KW-0378">Hydrolase</keyword>
<dbReference type="EMBL" id="CP036316">
    <property type="protein sequence ID" value="QDT63712.1"/>
    <property type="molecule type" value="Genomic_DNA"/>
</dbReference>
<comment type="similarity">
    <text evidence="1">Belongs to the peptidase S49 family.</text>
</comment>
<reference evidence="7 8" key="1">
    <citation type="submission" date="2019-02" db="EMBL/GenBank/DDBJ databases">
        <title>Deep-cultivation of Planctomycetes and their phenomic and genomic characterization uncovers novel biology.</title>
        <authorList>
            <person name="Wiegand S."/>
            <person name="Jogler M."/>
            <person name="Boedeker C."/>
            <person name="Pinto D."/>
            <person name="Vollmers J."/>
            <person name="Rivas-Marin E."/>
            <person name="Kohn T."/>
            <person name="Peeters S.H."/>
            <person name="Heuer A."/>
            <person name="Rast P."/>
            <person name="Oberbeckmann S."/>
            <person name="Bunk B."/>
            <person name="Jeske O."/>
            <person name="Meyerdierks A."/>
            <person name="Storesund J.E."/>
            <person name="Kallscheuer N."/>
            <person name="Luecker S."/>
            <person name="Lage O.M."/>
            <person name="Pohl T."/>
            <person name="Merkel B.J."/>
            <person name="Hornburger P."/>
            <person name="Mueller R.-W."/>
            <person name="Bruemmer F."/>
            <person name="Labrenz M."/>
            <person name="Spormann A.M."/>
            <person name="Op den Camp H."/>
            <person name="Overmann J."/>
            <person name="Amann R."/>
            <person name="Jetten M.S.M."/>
            <person name="Mascher T."/>
            <person name="Medema M.H."/>
            <person name="Devos D.P."/>
            <person name="Kaster A.-K."/>
            <person name="Ovreas L."/>
            <person name="Rohde M."/>
            <person name="Galperin M.Y."/>
            <person name="Jogler C."/>
        </authorList>
    </citation>
    <scope>NUCLEOTIDE SEQUENCE [LARGE SCALE GENOMIC DNA]</scope>
    <source>
        <strain evidence="7 8">V22</strain>
    </source>
</reference>
<dbReference type="CDD" id="cd07023">
    <property type="entry name" value="S49_Sppa_N_C"/>
    <property type="match status" value="1"/>
</dbReference>
<dbReference type="PANTHER" id="PTHR42987">
    <property type="entry name" value="PEPTIDASE S49"/>
    <property type="match status" value="1"/>
</dbReference>
<evidence type="ECO:0000256" key="1">
    <source>
        <dbReference type="ARBA" id="ARBA00008683"/>
    </source>
</evidence>
<dbReference type="SUPFAM" id="SSF52096">
    <property type="entry name" value="ClpP/crotonase"/>
    <property type="match status" value="1"/>
</dbReference>
<evidence type="ECO:0000256" key="5">
    <source>
        <dbReference type="SAM" id="Phobius"/>
    </source>
</evidence>
<dbReference type="Pfam" id="PF01343">
    <property type="entry name" value="Peptidase_S49"/>
    <property type="match status" value="1"/>
</dbReference>
<evidence type="ECO:0000256" key="2">
    <source>
        <dbReference type="ARBA" id="ARBA00022670"/>
    </source>
</evidence>
<dbReference type="AlphaFoldDB" id="A0A517T5Q3"/>
<feature type="transmembrane region" description="Helical" evidence="5">
    <location>
        <begin position="45"/>
        <end position="66"/>
    </location>
</feature>
<dbReference type="NCBIfam" id="TIGR00706">
    <property type="entry name" value="SppA_dom"/>
    <property type="match status" value="1"/>
</dbReference>
<dbReference type="OrthoDB" id="9764363at2"/>
<dbReference type="PANTHER" id="PTHR42987:SF7">
    <property type="entry name" value="SIGNAL PEPTIDE PEPTIDASE SPPA-RELATED"/>
    <property type="match status" value="1"/>
</dbReference>
<proteinExistence type="inferred from homology"/>
<keyword evidence="5" id="KW-0812">Transmembrane</keyword>
<name>A0A517T5Q3_9PLAN</name>
<evidence type="ECO:0000256" key="4">
    <source>
        <dbReference type="ARBA" id="ARBA00022825"/>
    </source>
</evidence>
<dbReference type="KEGG" id="chya:V22_09370"/>
<dbReference type="EC" id="3.4.21.-" evidence="7"/>
<dbReference type="GO" id="GO:0008236">
    <property type="term" value="F:serine-type peptidase activity"/>
    <property type="evidence" value="ECO:0007669"/>
    <property type="project" value="UniProtKB-KW"/>
</dbReference>
<keyword evidence="8" id="KW-1185">Reference proteome</keyword>
<dbReference type="InterPro" id="IPR002142">
    <property type="entry name" value="Peptidase_S49"/>
</dbReference>
<keyword evidence="5" id="KW-0472">Membrane</keyword>